<evidence type="ECO:0000313" key="5">
    <source>
        <dbReference type="EMBL" id="CAL5052467.1"/>
    </source>
</evidence>
<keyword evidence="4" id="KW-0472">Membrane</keyword>
<dbReference type="EMBL" id="OZ075146">
    <property type="protein sequence ID" value="CAL5052467.1"/>
    <property type="molecule type" value="Genomic_DNA"/>
</dbReference>
<dbReference type="Proteomes" id="UP001497457">
    <property type="component" value="Chromosome 36b"/>
</dbReference>
<feature type="transmembrane region" description="Helical" evidence="4">
    <location>
        <begin position="431"/>
        <end position="450"/>
    </location>
</feature>
<feature type="repeat" description="ANK" evidence="3">
    <location>
        <begin position="309"/>
        <end position="342"/>
    </location>
</feature>
<dbReference type="PROSITE" id="PS50297">
    <property type="entry name" value="ANK_REP_REGION"/>
    <property type="match status" value="2"/>
</dbReference>
<keyword evidence="2 3" id="KW-0040">ANK repeat</keyword>
<evidence type="ECO:0000256" key="2">
    <source>
        <dbReference type="ARBA" id="ARBA00023043"/>
    </source>
</evidence>
<feature type="transmembrane region" description="Helical" evidence="4">
    <location>
        <begin position="555"/>
        <end position="578"/>
    </location>
</feature>
<dbReference type="InterPro" id="IPR036770">
    <property type="entry name" value="Ankyrin_rpt-contain_sf"/>
</dbReference>
<keyword evidence="4" id="KW-0812">Transmembrane</keyword>
<dbReference type="SMART" id="SM00248">
    <property type="entry name" value="ANK"/>
    <property type="match status" value="8"/>
</dbReference>
<name>A0ABC9E8A2_9POAL</name>
<dbReference type="InterPro" id="IPR002110">
    <property type="entry name" value="Ankyrin_rpt"/>
</dbReference>
<dbReference type="Pfam" id="PF00023">
    <property type="entry name" value="Ank"/>
    <property type="match status" value="1"/>
</dbReference>
<accession>A0ABC9E8A2</accession>
<organism evidence="5 6">
    <name type="scientific">Urochloa decumbens</name>
    <dbReference type="NCBI Taxonomy" id="240449"/>
    <lineage>
        <taxon>Eukaryota</taxon>
        <taxon>Viridiplantae</taxon>
        <taxon>Streptophyta</taxon>
        <taxon>Embryophyta</taxon>
        <taxon>Tracheophyta</taxon>
        <taxon>Spermatophyta</taxon>
        <taxon>Magnoliopsida</taxon>
        <taxon>Liliopsida</taxon>
        <taxon>Poales</taxon>
        <taxon>Poaceae</taxon>
        <taxon>PACMAD clade</taxon>
        <taxon>Panicoideae</taxon>
        <taxon>Panicodae</taxon>
        <taxon>Paniceae</taxon>
        <taxon>Melinidinae</taxon>
        <taxon>Urochloa</taxon>
    </lineage>
</organism>
<dbReference type="PROSITE" id="PS50088">
    <property type="entry name" value="ANK_REPEAT"/>
    <property type="match status" value="3"/>
</dbReference>
<gene>
    <name evidence="5" type="ORF">URODEC1_LOCUS92728</name>
</gene>
<feature type="transmembrane region" description="Helical" evidence="4">
    <location>
        <begin position="523"/>
        <end position="549"/>
    </location>
</feature>
<dbReference type="Gene3D" id="1.25.40.20">
    <property type="entry name" value="Ankyrin repeat-containing domain"/>
    <property type="match status" value="3"/>
</dbReference>
<dbReference type="PANTHER" id="PTHR24186">
    <property type="entry name" value="PROTEIN PHOSPHATASE 1 REGULATORY SUBUNIT"/>
    <property type="match status" value="1"/>
</dbReference>
<keyword evidence="1" id="KW-0677">Repeat</keyword>
<evidence type="ECO:0000256" key="1">
    <source>
        <dbReference type="ARBA" id="ARBA00022737"/>
    </source>
</evidence>
<proteinExistence type="predicted"/>
<evidence type="ECO:0000313" key="6">
    <source>
        <dbReference type="Proteomes" id="UP001497457"/>
    </source>
</evidence>
<dbReference type="Pfam" id="PF12796">
    <property type="entry name" value="Ank_2"/>
    <property type="match status" value="2"/>
</dbReference>
<evidence type="ECO:0000256" key="4">
    <source>
        <dbReference type="SAM" id="Phobius"/>
    </source>
</evidence>
<dbReference type="SUPFAM" id="SSF48403">
    <property type="entry name" value="Ankyrin repeat"/>
    <property type="match status" value="2"/>
</dbReference>
<dbReference type="AlphaFoldDB" id="A0ABC9E8A2"/>
<reference evidence="5" key="1">
    <citation type="submission" date="2024-10" db="EMBL/GenBank/DDBJ databases">
        <authorList>
            <person name="Ryan C."/>
        </authorList>
    </citation>
    <scope>NUCLEOTIDE SEQUENCE [LARGE SCALE GENOMIC DNA]</scope>
</reference>
<feature type="transmembrane region" description="Helical" evidence="4">
    <location>
        <begin position="617"/>
        <end position="636"/>
    </location>
</feature>
<dbReference type="PANTHER" id="PTHR24186:SF50">
    <property type="entry name" value="ANKYRIN REPEAT-CONTAINING PROTEIN ITN1-LIKE ISOFORM X1"/>
    <property type="match status" value="1"/>
</dbReference>
<protein>
    <recommendedName>
        <fullName evidence="7">PGG domain-containing protein</fullName>
    </recommendedName>
</protein>
<feature type="repeat" description="ANK" evidence="3">
    <location>
        <begin position="237"/>
        <end position="263"/>
    </location>
</feature>
<feature type="repeat" description="ANK" evidence="3">
    <location>
        <begin position="86"/>
        <end position="118"/>
    </location>
</feature>
<keyword evidence="6" id="KW-1185">Reference proteome</keyword>
<keyword evidence="4" id="KW-1133">Transmembrane helix</keyword>
<sequence>MDRQLLAAVENGNEAELDNITSHLPAAETRRLLEQRVTPEGDGLLHIAARFGRHNIVRPLFDIATNVAPAGQPWWRADFWRAKNSSGQTSLHEAIRHGRAEFVQQLLTNDDMLLLHDDGRRRRPLALVQMEDDEGMSPLYMATTMHRLDIITTLVHPARVHPASYGGPQGRTAMHAAVVTNSLDICRQLLDWNDLDRDLIRRADESGSTPLHYLASSCNIVDIAPLLLTAADIPDEAGSLPIHVAAGQGRLDIIKLLLEERPDSVRARNSSGQTFLHVAAHKESNSVVAYICKQHSRMFTTILNARDDNGNTALHLTVLTGDHFTFLNLLRKGEVDLNITNKDGHTPLDLLFLSGKVHDDIMQIEGHFVPSLAISSGQYKIRYLQNRHDWMAYDLILAGASRGARRWDHFATQLPQIQDTDKEWDKVGKSASVLAVSAGLILNAAIALPFNVAARYNEQEQKIHSPRRTLAFRGFLASDAVAFLSSGVGISPSRIVRKKKSGVATFCCTYSGFAAVGKWRFIFLYYGAGCLIAASLAIVGAFALGMYAALTTGLFIFPTLTALLIIVGIFGIILVPLVRTYRHNSALVARLGTRTFLCSLLGDGKMCRVFLRRHGQIIILQLALVFYCILLALTIFQHRY</sequence>
<evidence type="ECO:0000256" key="3">
    <source>
        <dbReference type="PROSITE-ProRule" id="PRU00023"/>
    </source>
</evidence>
<evidence type="ECO:0008006" key="7">
    <source>
        <dbReference type="Google" id="ProtNLM"/>
    </source>
</evidence>